<reference evidence="5 6" key="1">
    <citation type="journal article" date="2011" name="J. Bacteriol.">
        <title>Complete genome sequence of Metallosphaera cuprina, a metal sulfide-oxidizing archaeon from a hot spring.</title>
        <authorList>
            <person name="Liu L.J."/>
            <person name="You X.Y."/>
            <person name="Zheng H."/>
            <person name="Wang S."/>
            <person name="Jiang C.Y."/>
            <person name="Liu S.J."/>
        </authorList>
    </citation>
    <scope>NUCLEOTIDE SEQUENCE [LARGE SCALE GENOMIC DNA]</scope>
    <source>
        <strain evidence="5 6">Ar-4</strain>
    </source>
</reference>
<protein>
    <submittedName>
        <fullName evidence="5">Purine phosphorylase family 1</fullName>
    </submittedName>
</protein>
<dbReference type="InterPro" id="IPR018016">
    <property type="entry name" value="Nucleoside_phosphorylase_CS"/>
</dbReference>
<dbReference type="PANTHER" id="PTHR43691:SF11">
    <property type="entry name" value="FI09636P-RELATED"/>
    <property type="match status" value="1"/>
</dbReference>
<sequence length="220" mass="23622">MIVGDPGRAELLSNLLDSPKLVNKNRGFLVYTGEFKSSKVSIATHGIGGPSIAIVFEELLMLGGKTFVRLGTAGALRPEIKLGEYIIPSGASYNPGGLFFQYTGDLTSVSAVPDYDLASALVNELGREGYKYTVGNVFSSDAFYAEDENFVKRWSSRGNIGVEMECATLFFLSKLRGAKSAAVLVVSDNLASGGEWISREDLEKSVINAAKSILTVFSKL</sequence>
<dbReference type="Gene3D" id="3.40.50.1580">
    <property type="entry name" value="Nucleoside phosphorylase domain"/>
    <property type="match status" value="1"/>
</dbReference>
<feature type="domain" description="Nucleoside phosphorylase" evidence="4">
    <location>
        <begin position="2"/>
        <end position="213"/>
    </location>
</feature>
<keyword evidence="3" id="KW-0808">Transferase</keyword>
<dbReference type="KEGG" id="mcn:Mcup_0654"/>
<dbReference type="GO" id="GO:0016763">
    <property type="term" value="F:pentosyltransferase activity"/>
    <property type="evidence" value="ECO:0007669"/>
    <property type="project" value="InterPro"/>
</dbReference>
<name>F4G1E6_METCR</name>
<dbReference type="InterPro" id="IPR000845">
    <property type="entry name" value="Nucleoside_phosphorylase_d"/>
</dbReference>
<dbReference type="EMBL" id="CP002656">
    <property type="protein sequence ID" value="AEB94759.1"/>
    <property type="molecule type" value="Genomic_DNA"/>
</dbReference>
<comment type="similarity">
    <text evidence="1">Belongs to the PNP/UDP phosphorylase family.</text>
</comment>
<dbReference type="HOGENOM" id="CLU_068457_0_1_2"/>
<dbReference type="SUPFAM" id="SSF53167">
    <property type="entry name" value="Purine and uridine phosphorylases"/>
    <property type="match status" value="1"/>
</dbReference>
<evidence type="ECO:0000256" key="2">
    <source>
        <dbReference type="ARBA" id="ARBA00022676"/>
    </source>
</evidence>
<proteinExistence type="inferred from homology"/>
<evidence type="ECO:0000259" key="4">
    <source>
        <dbReference type="Pfam" id="PF01048"/>
    </source>
</evidence>
<dbReference type="GO" id="GO:0009164">
    <property type="term" value="P:nucleoside catabolic process"/>
    <property type="evidence" value="ECO:0007669"/>
    <property type="project" value="UniProtKB-ARBA"/>
</dbReference>
<dbReference type="InterPro" id="IPR035994">
    <property type="entry name" value="Nucleoside_phosphorylase_sf"/>
</dbReference>
<evidence type="ECO:0000256" key="1">
    <source>
        <dbReference type="ARBA" id="ARBA00010456"/>
    </source>
</evidence>
<evidence type="ECO:0000256" key="3">
    <source>
        <dbReference type="ARBA" id="ARBA00022679"/>
    </source>
</evidence>
<keyword evidence="2" id="KW-0328">Glycosyltransferase</keyword>
<accession>F4G1E6</accession>
<evidence type="ECO:0000313" key="6">
    <source>
        <dbReference type="Proteomes" id="UP000007812"/>
    </source>
</evidence>
<gene>
    <name evidence="5" type="ordered locus">Mcup_0654</name>
</gene>
<dbReference type="eggNOG" id="arCOG01324">
    <property type="taxonomic scope" value="Archaea"/>
</dbReference>
<keyword evidence="6" id="KW-1185">Reference proteome</keyword>
<dbReference type="GO" id="GO:0005829">
    <property type="term" value="C:cytosol"/>
    <property type="evidence" value="ECO:0007669"/>
    <property type="project" value="TreeGrafter"/>
</dbReference>
<dbReference type="PATRIC" id="fig|1006006.8.peg.655"/>
<dbReference type="PANTHER" id="PTHR43691">
    <property type="entry name" value="URIDINE PHOSPHORYLASE"/>
    <property type="match status" value="1"/>
</dbReference>
<dbReference type="Pfam" id="PF01048">
    <property type="entry name" value="PNP_UDP_1"/>
    <property type="match status" value="1"/>
</dbReference>
<evidence type="ECO:0000313" key="5">
    <source>
        <dbReference type="EMBL" id="AEB94759.1"/>
    </source>
</evidence>
<dbReference type="Proteomes" id="UP000007812">
    <property type="component" value="Chromosome"/>
</dbReference>
<organism evidence="5 6">
    <name type="scientific">Metallosphaera cuprina (strain Ar-4)</name>
    <dbReference type="NCBI Taxonomy" id="1006006"/>
    <lineage>
        <taxon>Archaea</taxon>
        <taxon>Thermoproteota</taxon>
        <taxon>Thermoprotei</taxon>
        <taxon>Sulfolobales</taxon>
        <taxon>Sulfolobaceae</taxon>
        <taxon>Metallosphaera</taxon>
    </lineage>
</organism>
<dbReference type="CDD" id="cd17764">
    <property type="entry name" value="MTAP_SsMTAPI_like"/>
    <property type="match status" value="1"/>
</dbReference>
<dbReference type="PROSITE" id="PS01232">
    <property type="entry name" value="PNP_UDP_1"/>
    <property type="match status" value="1"/>
</dbReference>
<dbReference type="AlphaFoldDB" id="F4G1E6"/>
<dbReference type="STRING" id="1006006.Mcup_0654"/>